<dbReference type="EMBL" id="AFNU02000020">
    <property type="protein sequence ID" value="ERJ10981.1"/>
    <property type="molecule type" value="Genomic_DNA"/>
</dbReference>
<proteinExistence type="predicted"/>
<evidence type="ECO:0000259" key="1">
    <source>
        <dbReference type="Pfam" id="PF02384"/>
    </source>
</evidence>
<dbReference type="Pfam" id="PF21106">
    <property type="entry name" value="YtxK_like"/>
    <property type="match status" value="1"/>
</dbReference>
<dbReference type="InParanoid" id="F7PWI1"/>
<keyword evidence="3" id="KW-0489">Methyltransferase</keyword>
<evidence type="ECO:0000259" key="2">
    <source>
        <dbReference type="Pfam" id="PF21106"/>
    </source>
</evidence>
<dbReference type="GO" id="GO:0032259">
    <property type="term" value="P:methylation"/>
    <property type="evidence" value="ECO:0007669"/>
    <property type="project" value="UniProtKB-KW"/>
</dbReference>
<dbReference type="AlphaFoldDB" id="F7PWI1"/>
<organism evidence="3 4">
    <name type="scientific">Haloplasma contractile SSD-17B</name>
    <dbReference type="NCBI Taxonomy" id="1033810"/>
    <lineage>
        <taxon>Bacteria</taxon>
        <taxon>Bacillati</taxon>
        <taxon>Mycoplasmatota</taxon>
        <taxon>Mollicutes</taxon>
        <taxon>Haloplasmatales</taxon>
        <taxon>Haloplasmataceae</taxon>
        <taxon>Haloplasma</taxon>
    </lineage>
</organism>
<dbReference type="Proteomes" id="UP000005707">
    <property type="component" value="Unassembled WGS sequence"/>
</dbReference>
<dbReference type="Gene3D" id="3.40.50.150">
    <property type="entry name" value="Vaccinia Virus protein VP39"/>
    <property type="match status" value="1"/>
</dbReference>
<dbReference type="SUPFAM" id="SSF53335">
    <property type="entry name" value="S-adenosyl-L-methionine-dependent methyltransferases"/>
    <property type="match status" value="1"/>
</dbReference>
<evidence type="ECO:0000313" key="3">
    <source>
        <dbReference type="EMBL" id="ERJ10981.1"/>
    </source>
</evidence>
<reference evidence="3 4" key="1">
    <citation type="journal article" date="2011" name="J. Bacteriol.">
        <title>Genome sequence of Haloplasma contractile, an unusual contractile bacterium from a deep-sea anoxic brine lake.</title>
        <authorList>
            <person name="Antunes A."/>
            <person name="Alam I."/>
            <person name="El Dorry H."/>
            <person name="Siam R."/>
            <person name="Robertson A."/>
            <person name="Bajic V.B."/>
            <person name="Stingl U."/>
        </authorList>
    </citation>
    <scope>NUCLEOTIDE SEQUENCE [LARGE SCALE GENOMIC DNA]</scope>
    <source>
        <strain evidence="3 4">SSD-17B</strain>
    </source>
</reference>
<dbReference type="PRINTS" id="PR00507">
    <property type="entry name" value="N12N6MTFRASE"/>
</dbReference>
<keyword evidence="3" id="KW-0808">Transferase</keyword>
<dbReference type="InterPro" id="IPR029063">
    <property type="entry name" value="SAM-dependent_MTases_sf"/>
</dbReference>
<dbReference type="RefSeq" id="WP_008825603.1">
    <property type="nucleotide sequence ID" value="NZ_AFNU02000020.1"/>
</dbReference>
<reference evidence="3 4" key="2">
    <citation type="journal article" date="2013" name="PLoS ONE">
        <title>INDIGO - INtegrated Data Warehouse of MIcrobial GenOmes with Examples from the Red Sea Extremophiles.</title>
        <authorList>
            <person name="Alam I."/>
            <person name="Antunes A."/>
            <person name="Kamau A.A."/>
            <person name="Ba Alawi W."/>
            <person name="Kalkatawi M."/>
            <person name="Stingl U."/>
            <person name="Bajic V.B."/>
        </authorList>
    </citation>
    <scope>NUCLEOTIDE SEQUENCE [LARGE SCALE GENOMIC DNA]</scope>
    <source>
        <strain evidence="3 4">SSD-17B</strain>
    </source>
</reference>
<name>F7PWI1_9MOLU</name>
<dbReference type="FunCoup" id="F7PWI1">
    <property type="interactions" value="40"/>
</dbReference>
<protein>
    <submittedName>
        <fullName evidence="3">Adenine-specific methyltransferase protein</fullName>
    </submittedName>
</protein>
<dbReference type="PANTHER" id="PTHR41313:SF1">
    <property type="entry name" value="DNA METHYLASE ADENINE-SPECIFIC DOMAIN-CONTAINING PROTEIN"/>
    <property type="match status" value="1"/>
</dbReference>
<dbReference type="STRING" id="1033810.HLPCO_002986"/>
<sequence>MIKVDNTKVEQFFNVLDESAMVIYEKTKKPYLECLVDTSENILSAEIDDDKLDADDISNLEEIYSRVKSQAFNKEEIRKAYQLAMLKGFKHANTRLSEVTPDSIGILCSYFINKFFGKDDCVDVLDPNVGTGNLLFSTLNGMDMKARKITGVDFTMKKMELALMLAQLTDYDVQFYNQSGLKNMLVDPVDVLISDLPNVYMTKEAVDQSLLFDKGLNYAPYLFVENSLKYVKPDGYFIFLIPNDFFSREGADTIREMILSQTHMKALIGLPETMFSSKELGKSILILQKRDQNHKVNISKEILVMQFPSFNEVDRVKKAIANIDEWFLNEKQ</sequence>
<dbReference type="Pfam" id="PF02384">
    <property type="entry name" value="N6_Mtase"/>
    <property type="match status" value="1"/>
</dbReference>
<dbReference type="InterPro" id="IPR048375">
    <property type="entry name" value="YtxK-like_N"/>
</dbReference>
<keyword evidence="4" id="KW-1185">Reference proteome</keyword>
<dbReference type="InterPro" id="IPR052933">
    <property type="entry name" value="DNA_Protect_Modify"/>
</dbReference>
<feature type="domain" description="DNA methylase adenine-specific" evidence="1">
    <location>
        <begin position="100"/>
        <end position="308"/>
    </location>
</feature>
<dbReference type="OrthoDB" id="9788159at2"/>
<comment type="caution">
    <text evidence="3">The sequence shown here is derived from an EMBL/GenBank/DDBJ whole genome shotgun (WGS) entry which is preliminary data.</text>
</comment>
<dbReference type="Gene3D" id="1.10.150.470">
    <property type="match status" value="1"/>
</dbReference>
<dbReference type="eggNOG" id="COG0827">
    <property type="taxonomic scope" value="Bacteria"/>
</dbReference>
<evidence type="ECO:0000313" key="4">
    <source>
        <dbReference type="Proteomes" id="UP000005707"/>
    </source>
</evidence>
<dbReference type="PANTHER" id="PTHR41313">
    <property type="entry name" value="ADENINE-SPECIFIC METHYLTRANSFERASE"/>
    <property type="match status" value="1"/>
</dbReference>
<dbReference type="InterPro" id="IPR003356">
    <property type="entry name" value="DNA_methylase_A-5"/>
</dbReference>
<feature type="domain" description="YtxK-like N-terminal helical" evidence="2">
    <location>
        <begin position="10"/>
        <end position="88"/>
    </location>
</feature>
<accession>F7PWI1</accession>
<gene>
    <name evidence="3" type="ORF">HLPCO_002986</name>
</gene>
<dbReference type="GO" id="GO:0008170">
    <property type="term" value="F:N-methyltransferase activity"/>
    <property type="evidence" value="ECO:0007669"/>
    <property type="project" value="InterPro"/>
</dbReference>
<dbReference type="GO" id="GO:0003677">
    <property type="term" value="F:DNA binding"/>
    <property type="evidence" value="ECO:0007669"/>
    <property type="project" value="InterPro"/>
</dbReference>